<gene>
    <name evidence="2" type="ORF">BECKMB1821G_GA0114241_102040</name>
    <name evidence="4" type="ORF">BECKMB1821H_GA0114242_10353</name>
    <name evidence="3" type="ORF">BECKMB1821I_GA0114274_10333</name>
</gene>
<keyword evidence="1" id="KW-1133">Transmembrane helix</keyword>
<dbReference type="EMBL" id="CAADGH010000035">
    <property type="protein sequence ID" value="VFK75894.1"/>
    <property type="molecule type" value="Genomic_DNA"/>
</dbReference>
<name>A0A450XSX7_9GAMM</name>
<dbReference type="AlphaFoldDB" id="A0A450XSX7"/>
<dbReference type="EMBL" id="CAADFQ010000033">
    <property type="protein sequence ID" value="VFK32401.1"/>
    <property type="molecule type" value="Genomic_DNA"/>
</dbReference>
<reference evidence="3" key="1">
    <citation type="submission" date="2019-02" db="EMBL/GenBank/DDBJ databases">
        <authorList>
            <person name="Gruber-Vodicka R. H."/>
            <person name="Seah K. B. B."/>
        </authorList>
    </citation>
    <scope>NUCLEOTIDE SEQUENCE</scope>
    <source>
        <strain evidence="2">BECK_BZ197</strain>
        <strain evidence="4">BECK_BZ198</strain>
        <strain evidence="3">BECK_BZ199</strain>
    </source>
</reference>
<evidence type="ECO:0000313" key="3">
    <source>
        <dbReference type="EMBL" id="VFK32401.1"/>
    </source>
</evidence>
<evidence type="ECO:0000256" key="1">
    <source>
        <dbReference type="SAM" id="Phobius"/>
    </source>
</evidence>
<sequence length="104" mass="11195">MLGFDEAIMLVFDTNVGSGISTLMLGFGVRGIARRLIMFHGFFKVFGIVVMAPLLGIEVFGEAPLIKTFAQQLSHSASTQVAVIYLYYETAGAFSLSGVLKPTT</sequence>
<feature type="transmembrane region" description="Helical" evidence="1">
    <location>
        <begin position="41"/>
        <end position="61"/>
    </location>
</feature>
<keyword evidence="1" id="KW-0472">Membrane</keyword>
<proteinExistence type="predicted"/>
<feature type="transmembrane region" description="Helical" evidence="1">
    <location>
        <begin position="6"/>
        <end position="29"/>
    </location>
</feature>
<feature type="transmembrane region" description="Helical" evidence="1">
    <location>
        <begin position="81"/>
        <end position="100"/>
    </location>
</feature>
<dbReference type="EMBL" id="CAADFO010000020">
    <property type="protein sequence ID" value="VFK26381.1"/>
    <property type="molecule type" value="Genomic_DNA"/>
</dbReference>
<accession>A0A450XSX7</accession>
<organism evidence="3">
    <name type="scientific">Candidatus Kentrum sp. MB</name>
    <dbReference type="NCBI Taxonomy" id="2138164"/>
    <lineage>
        <taxon>Bacteria</taxon>
        <taxon>Pseudomonadati</taxon>
        <taxon>Pseudomonadota</taxon>
        <taxon>Gammaproteobacteria</taxon>
        <taxon>Candidatus Kentrum</taxon>
    </lineage>
</organism>
<evidence type="ECO:0000313" key="4">
    <source>
        <dbReference type="EMBL" id="VFK75894.1"/>
    </source>
</evidence>
<evidence type="ECO:0000313" key="2">
    <source>
        <dbReference type="EMBL" id="VFK26381.1"/>
    </source>
</evidence>
<keyword evidence="1" id="KW-0812">Transmembrane</keyword>
<protein>
    <submittedName>
        <fullName evidence="3">Uncharacterized protein</fullName>
    </submittedName>
</protein>